<keyword evidence="3" id="KW-1185">Reference proteome</keyword>
<reference evidence="2 3" key="1">
    <citation type="submission" date="2023-08" db="EMBL/GenBank/DDBJ databases">
        <title>Comparative genomics and taxonomic characterization of three novel marine species of genus Marivirga.</title>
        <authorList>
            <person name="Muhammad N."/>
            <person name="Kim S.-G."/>
        </authorList>
    </citation>
    <scope>NUCLEOTIDE SEQUENCE [LARGE SCALE GENOMIC DNA]</scope>
    <source>
        <strain evidence="2 3">BDSF4-3</strain>
    </source>
</reference>
<protein>
    <submittedName>
        <fullName evidence="2">Uncharacterized protein</fullName>
    </submittedName>
</protein>
<dbReference type="Proteomes" id="UP001230496">
    <property type="component" value="Chromosome"/>
</dbReference>
<dbReference type="KEGG" id="msaa:QYS49_31800"/>
<evidence type="ECO:0000313" key="2">
    <source>
        <dbReference type="EMBL" id="WMN11924.1"/>
    </source>
</evidence>
<dbReference type="RefSeq" id="WP_308349667.1">
    <property type="nucleotide sequence ID" value="NZ_CP129971.1"/>
</dbReference>
<keyword evidence="1" id="KW-0812">Transmembrane</keyword>
<dbReference type="EMBL" id="CP129971">
    <property type="protein sequence ID" value="WMN11924.1"/>
    <property type="molecule type" value="Genomic_DNA"/>
</dbReference>
<gene>
    <name evidence="2" type="ORF">QYS49_31800</name>
</gene>
<keyword evidence="1" id="KW-1133">Transmembrane helix</keyword>
<organism evidence="2 3">
    <name type="scientific">Marivirga salinarum</name>
    <dbReference type="NCBI Taxonomy" id="3059078"/>
    <lineage>
        <taxon>Bacteria</taxon>
        <taxon>Pseudomonadati</taxon>
        <taxon>Bacteroidota</taxon>
        <taxon>Cytophagia</taxon>
        <taxon>Cytophagales</taxon>
        <taxon>Marivirgaceae</taxon>
        <taxon>Marivirga</taxon>
    </lineage>
</organism>
<feature type="transmembrane region" description="Helical" evidence="1">
    <location>
        <begin position="95"/>
        <end position="118"/>
    </location>
</feature>
<keyword evidence="1" id="KW-0472">Membrane</keyword>
<sequence>MKKKWKTERYKKFNSKRAKNRLKRHLIHKEKRRIKNRKLHGLNKAEQHDHNFVNEKHSNYVKIAAPINLSFIDNPERVSEFIQKLSKVYDKRKRVFVLLNKVSNVSYGAIVVLLSIMVKFKSSGISFNGNLPKDPASRKIIEQSGFFENLYKSFKKVDQYSIKTRNNKIHTHASNKVDAELGSNIIESATKSIWGTKKRCQGVQRALLELMQNTNNHAVLGSEGEKHWWLSVNHNIAEQKVSFSFVDFGIGVFNSLNNKTEESKFYKWKSKINEIFSSDKNTDLLQIILEGKLHKTVTKKHYRGKGLPGINEVMERNQISNLHIITNDVFANVSQNKFKKITNGFSGTFVYWELTADNEHCDV</sequence>
<name>A0AA51RE76_9BACT</name>
<dbReference type="AlphaFoldDB" id="A0AA51RE76"/>
<accession>A0AA51RE76</accession>
<evidence type="ECO:0000313" key="3">
    <source>
        <dbReference type="Proteomes" id="UP001230496"/>
    </source>
</evidence>
<proteinExistence type="predicted"/>
<evidence type="ECO:0000256" key="1">
    <source>
        <dbReference type="SAM" id="Phobius"/>
    </source>
</evidence>